<dbReference type="EMBL" id="CP157483">
    <property type="protein sequence ID" value="XBO45065.1"/>
    <property type="molecule type" value="Genomic_DNA"/>
</dbReference>
<gene>
    <name evidence="3" type="ORF">ABEG17_06940</name>
</gene>
<dbReference type="AlphaFoldDB" id="A0AAU7JY32"/>
<protein>
    <submittedName>
        <fullName evidence="3">Uncharacterized protein</fullName>
    </submittedName>
</protein>
<feature type="transmembrane region" description="Helical" evidence="2">
    <location>
        <begin position="43"/>
        <end position="66"/>
    </location>
</feature>
<keyword evidence="2" id="KW-0472">Membrane</keyword>
<proteinExistence type="predicted"/>
<keyword evidence="2" id="KW-1133">Transmembrane helix</keyword>
<organism evidence="3">
    <name type="scientific">Pedococcus sp. KACC 23699</name>
    <dbReference type="NCBI Taxonomy" id="3149228"/>
    <lineage>
        <taxon>Bacteria</taxon>
        <taxon>Bacillati</taxon>
        <taxon>Actinomycetota</taxon>
        <taxon>Actinomycetes</taxon>
        <taxon>Micrococcales</taxon>
        <taxon>Intrasporangiaceae</taxon>
        <taxon>Pedococcus</taxon>
    </lineage>
</organism>
<keyword evidence="2" id="KW-0812">Transmembrane</keyword>
<dbReference type="RefSeq" id="WP_406832548.1">
    <property type="nucleotide sequence ID" value="NZ_CP157483.1"/>
</dbReference>
<feature type="region of interest" description="Disordered" evidence="1">
    <location>
        <begin position="207"/>
        <end position="235"/>
    </location>
</feature>
<name>A0AAU7JY32_9MICO</name>
<sequence>MATDMMDRAPEGLRSLYAEDLGPAPFTVDDVVSGGRRRQRRRAAGAIGAAVAAVAVIGVGATSVWGGASADHRPVQPARTTGPATYPGCATRPDTCAAVVAAWTREVAGSVAAVRTVSAAKYQEGTRVFAQRVAPAAPGGEPVDIRVVISPSSTASLDEAAVDRARNLVRLPGLPVAVDRWTVQRKGSAFDRFTVPKGDFARSVGVEVDVPDEGPDGGASTTAARDARTPTSWTPTWWTPASVGDLVTRIYGTDAVAVAQPSAEQGVAGQLRSAGCSLDQDRCTLAMWSTWARRYLDQTVVVEDWQRFVRVPGGNDWQGYSQLASIGGTDLGQVTLSVGQDVDRYGAVFGDATGDPGQVRTVQLPFSGRAEVHSWLDGDEKRVLWLVPGNGTDTGPRRLLVRSYSHPAPTGPSAGQVLPGWSDAAAVALLEAVR</sequence>
<evidence type="ECO:0000256" key="2">
    <source>
        <dbReference type="SAM" id="Phobius"/>
    </source>
</evidence>
<accession>A0AAU7JY32</accession>
<evidence type="ECO:0000313" key="3">
    <source>
        <dbReference type="EMBL" id="XBO45065.1"/>
    </source>
</evidence>
<reference evidence="3" key="1">
    <citation type="submission" date="2024-05" db="EMBL/GenBank/DDBJ databases">
        <authorList>
            <person name="Kim S."/>
            <person name="Heo J."/>
            <person name="Choi H."/>
            <person name="Choi Y."/>
            <person name="Kwon S.-W."/>
            <person name="Kim Y."/>
        </authorList>
    </citation>
    <scope>NUCLEOTIDE SEQUENCE</scope>
    <source>
        <strain evidence="3">KACC 23699</strain>
    </source>
</reference>
<evidence type="ECO:0000256" key="1">
    <source>
        <dbReference type="SAM" id="MobiDB-lite"/>
    </source>
</evidence>